<dbReference type="Proteomes" id="UP000198287">
    <property type="component" value="Unassembled WGS sequence"/>
</dbReference>
<organism evidence="2 3">
    <name type="scientific">Folsomia candida</name>
    <name type="common">Springtail</name>
    <dbReference type="NCBI Taxonomy" id="158441"/>
    <lineage>
        <taxon>Eukaryota</taxon>
        <taxon>Metazoa</taxon>
        <taxon>Ecdysozoa</taxon>
        <taxon>Arthropoda</taxon>
        <taxon>Hexapoda</taxon>
        <taxon>Collembola</taxon>
        <taxon>Entomobryomorpha</taxon>
        <taxon>Isotomoidea</taxon>
        <taxon>Isotomidae</taxon>
        <taxon>Proisotominae</taxon>
        <taxon>Folsomia</taxon>
    </lineage>
</organism>
<dbReference type="EMBL" id="LNIX01000003">
    <property type="protein sequence ID" value="OXA57069.1"/>
    <property type="molecule type" value="Genomic_DNA"/>
</dbReference>
<feature type="region of interest" description="Disordered" evidence="1">
    <location>
        <begin position="116"/>
        <end position="139"/>
    </location>
</feature>
<gene>
    <name evidence="2" type="ORF">Fcan01_08129</name>
</gene>
<evidence type="ECO:0000313" key="2">
    <source>
        <dbReference type="EMBL" id="OXA57069.1"/>
    </source>
</evidence>
<reference evidence="2 3" key="1">
    <citation type="submission" date="2015-12" db="EMBL/GenBank/DDBJ databases">
        <title>The genome of Folsomia candida.</title>
        <authorList>
            <person name="Faddeeva A."/>
            <person name="Derks M.F."/>
            <person name="Anvar Y."/>
            <person name="Smit S."/>
            <person name="Van Straalen N."/>
            <person name="Roelofs D."/>
        </authorList>
    </citation>
    <scope>NUCLEOTIDE SEQUENCE [LARGE SCALE GENOMIC DNA]</scope>
    <source>
        <strain evidence="2 3">VU population</strain>
        <tissue evidence="2">Whole body</tissue>
    </source>
</reference>
<evidence type="ECO:0000313" key="3">
    <source>
        <dbReference type="Proteomes" id="UP000198287"/>
    </source>
</evidence>
<keyword evidence="3" id="KW-1185">Reference proteome</keyword>
<evidence type="ECO:0000256" key="1">
    <source>
        <dbReference type="SAM" id="MobiDB-lite"/>
    </source>
</evidence>
<proteinExistence type="predicted"/>
<accession>A0A226EI14</accession>
<dbReference type="AlphaFoldDB" id="A0A226EI14"/>
<comment type="caution">
    <text evidence="2">The sequence shown here is derived from an EMBL/GenBank/DDBJ whole genome shotgun (WGS) entry which is preliminary data.</text>
</comment>
<protein>
    <submittedName>
        <fullName evidence="2">Uncharacterized protein</fullName>
    </submittedName>
</protein>
<sequence length="350" mass="39146">MDGKSGESWAARPVEIRDRYYWFAWLKILEFCSTRGKFNRQAGREDVTTFEWSVGGGCRLHDNKTIIIILIIPRAPRGPGGLQVGYILTIHTVVGWAAQVLALMIRLEARLASIGSGERHDSSSDSVGGGNGVQTQDKSTTSLYIRRNYSLYQQLTNNDLRVLELPTSPVEKKTIQDRWTALPSPLPHPPPYINKSAEPQHMPLRMKSLPSFGFSLKKSHTSKNGKVQNKNKKQKQCDDNVEAINANNAAATAMLPSTNRGRKRKDTVVVTPMKSNSDQTSITRWVVGEDHQEKKTKNDNEEDIVKIVGQSVQVSNHNNDEATIEDQQSSIMDKSYSAMEEASDHHFSCI</sequence>
<name>A0A226EI14_FOLCA</name>